<dbReference type="OrthoDB" id="2684738at2759"/>
<evidence type="ECO:0000313" key="4">
    <source>
        <dbReference type="EMBL" id="GBG87207.1"/>
    </source>
</evidence>
<feature type="domain" description="Peptidase A2" evidence="3">
    <location>
        <begin position="806"/>
        <end position="846"/>
    </location>
</feature>
<evidence type="ECO:0000256" key="2">
    <source>
        <dbReference type="SAM" id="MobiDB-lite"/>
    </source>
</evidence>
<sequence length="1127" mass="127982">MGARVADNTGAASGAASSSSRRRVATVATIMLFPSKTEARASAVAVGRFRQGWARVGRMVFDPADVFPTEVELREDQGTLDDPPRIYAFVTTAMKLVLSVGVCPLRKTHWFDVGVVYDVVNESIHRKFEDEIMWLSLRIMRNHHARQGSFIYIEHYDRVGLYDVGFRMESPNLAENDSLGDERRNDIQELARLIRQTTKPHEKFLKIKVPLFDGENVTDWLEKYELNAHVRQWTEWKMLEVVKRYVHVDLAEEVGEMACRTRIWKTFRERMLEKYQLGDGLLDVSDLRKVSREKFGTIEGLLKRFEKVAKRVTDLPDKTKCIIFLTNFTEVEKRELIKGFTTRYDWDKIKENLKVGDFDQMLYHLLRRQRKMQEDELVSCDKDKEMFGAIIDVSMMMKEMRKEGLCGKIMTVRQQDGKRKGKEREEESDEEDSEKEEEEEPPRKATKAERKTMNQTRGGQGTNGKQAKNKSGHGNDNWNLIDSYIEGGMRKEAFRRMNRTMPCTYWLTSKEEMKILESREVARQTIVSKSDVSKGKTEKERDVRKALSSRSGLETFGGQVMRLSLDMERFWPGMPNMFLFGGHDGRRGMTPLAASLSTLRTEKPSSSHLQTASAGTRSVLNRPVLQRGTSLAVPQAQKIKKGIQPRVAPVVSAKAQQEAPVVIVEEDLDTEDEKLRAKDARQARLRAQKRGLDENQDKEKDEGEEEEHQKKKNRYTISTEEGIDIEKMVDRILESHRNLVTLKEFLAASPKIREELKQRLTRRKVVTIKLGEVIPPEANWTPAGAKMDWRCVVTGHVMVKIGVSQHLTLVDTGAEMNILREKEALQLGIKIDRADNGFLVGAGGSTPFCGTASNVSIHMDKVKGGKGEVKVQFEMASSSRQDKVQKMVRAAIARLSERLAAQEKGVPLFIGDNVEEFIDLFTKLANKEQWTEDQMRDQVARYSDEYWRPVVAIFAEASGNWAEFVAVMRDTFNFGSMEEKSNQAMIQIPPVKTQAGAGNTSITGIIERLDELDRRVTRLEGARGRKYSGSRPTTASVKGKEKVVEPASRSTQRKSLDDRPSQQSKTGFLVIKKGSLSQEKRKDGVSESMKVARPAHQEGVIVGSKRERVTLSSEEKPTKIAKDDSSA</sequence>
<evidence type="ECO:0000259" key="3">
    <source>
        <dbReference type="PROSITE" id="PS50175"/>
    </source>
</evidence>
<dbReference type="Proteomes" id="UP000265515">
    <property type="component" value="Unassembled WGS sequence"/>
</dbReference>
<dbReference type="AlphaFoldDB" id="A0A388LY16"/>
<accession>A0A388LY16</accession>
<protein>
    <recommendedName>
        <fullName evidence="3">Peptidase A2 domain-containing protein</fullName>
    </recommendedName>
</protein>
<comment type="caution">
    <text evidence="4">The sequence shown here is derived from an EMBL/GenBank/DDBJ whole genome shotgun (WGS) entry which is preliminary data.</text>
</comment>
<dbReference type="Gene3D" id="2.40.70.10">
    <property type="entry name" value="Acid Proteases"/>
    <property type="match status" value="1"/>
</dbReference>
<dbReference type="Gramene" id="GBG87207">
    <property type="protein sequence ID" value="GBG87207"/>
    <property type="gene ID" value="CBR_g44944"/>
</dbReference>
<feature type="region of interest" description="Disordered" evidence="2">
    <location>
        <begin position="1021"/>
        <end position="1127"/>
    </location>
</feature>
<feature type="region of interest" description="Disordered" evidence="2">
    <location>
        <begin position="407"/>
        <end position="478"/>
    </location>
</feature>
<feature type="compositionally biased region" description="Basic and acidic residues" evidence="2">
    <location>
        <begin position="441"/>
        <end position="452"/>
    </location>
</feature>
<dbReference type="InterPro" id="IPR021109">
    <property type="entry name" value="Peptidase_aspartic_dom_sf"/>
</dbReference>
<evidence type="ECO:0000256" key="1">
    <source>
        <dbReference type="ARBA" id="ARBA00022801"/>
    </source>
</evidence>
<dbReference type="GO" id="GO:0006508">
    <property type="term" value="P:proteolysis"/>
    <property type="evidence" value="ECO:0007669"/>
    <property type="project" value="InterPro"/>
</dbReference>
<proteinExistence type="predicted"/>
<feature type="region of interest" description="Disordered" evidence="2">
    <location>
        <begin position="686"/>
        <end position="715"/>
    </location>
</feature>
<keyword evidence="1" id="KW-0378">Hydrolase</keyword>
<dbReference type="GO" id="GO:0004190">
    <property type="term" value="F:aspartic-type endopeptidase activity"/>
    <property type="evidence" value="ECO:0007669"/>
    <property type="project" value="InterPro"/>
</dbReference>
<reference evidence="4 5" key="1">
    <citation type="journal article" date="2018" name="Cell">
        <title>The Chara Genome: Secondary Complexity and Implications for Plant Terrestrialization.</title>
        <authorList>
            <person name="Nishiyama T."/>
            <person name="Sakayama H."/>
            <person name="Vries J.D."/>
            <person name="Buschmann H."/>
            <person name="Saint-Marcoux D."/>
            <person name="Ullrich K.K."/>
            <person name="Haas F.B."/>
            <person name="Vanderstraeten L."/>
            <person name="Becker D."/>
            <person name="Lang D."/>
            <person name="Vosolsobe S."/>
            <person name="Rombauts S."/>
            <person name="Wilhelmsson P.K.I."/>
            <person name="Janitza P."/>
            <person name="Kern R."/>
            <person name="Heyl A."/>
            <person name="Rumpler F."/>
            <person name="Villalobos L.I.A.C."/>
            <person name="Clay J.M."/>
            <person name="Skokan R."/>
            <person name="Toyoda A."/>
            <person name="Suzuki Y."/>
            <person name="Kagoshima H."/>
            <person name="Schijlen E."/>
            <person name="Tajeshwar N."/>
            <person name="Catarino B."/>
            <person name="Hetherington A.J."/>
            <person name="Saltykova A."/>
            <person name="Bonnot C."/>
            <person name="Breuninger H."/>
            <person name="Symeonidi A."/>
            <person name="Radhakrishnan G.V."/>
            <person name="Van Nieuwerburgh F."/>
            <person name="Deforce D."/>
            <person name="Chang C."/>
            <person name="Karol K.G."/>
            <person name="Hedrich R."/>
            <person name="Ulvskov P."/>
            <person name="Glockner G."/>
            <person name="Delwiche C.F."/>
            <person name="Petrasek J."/>
            <person name="Van de Peer Y."/>
            <person name="Friml J."/>
            <person name="Beilby M."/>
            <person name="Dolan L."/>
            <person name="Kohara Y."/>
            <person name="Sugano S."/>
            <person name="Fujiyama A."/>
            <person name="Delaux P.-M."/>
            <person name="Quint M."/>
            <person name="TheiBen G."/>
            <person name="Hagemann M."/>
            <person name="Harholt J."/>
            <person name="Dunand C."/>
            <person name="Zachgo S."/>
            <person name="Langdale J."/>
            <person name="Maumus F."/>
            <person name="Straeten D.V.D."/>
            <person name="Gould S.B."/>
            <person name="Rensing S.A."/>
        </authorList>
    </citation>
    <scope>NUCLEOTIDE SEQUENCE [LARGE SCALE GENOMIC DNA]</scope>
    <source>
        <strain evidence="4 5">S276</strain>
    </source>
</reference>
<keyword evidence="5" id="KW-1185">Reference proteome</keyword>
<feature type="compositionally biased region" description="Basic and acidic residues" evidence="2">
    <location>
        <begin position="1104"/>
        <end position="1127"/>
    </location>
</feature>
<dbReference type="EMBL" id="BFEA01000600">
    <property type="protein sequence ID" value="GBG87207.1"/>
    <property type="molecule type" value="Genomic_DNA"/>
</dbReference>
<gene>
    <name evidence="4" type="ORF">CBR_g44944</name>
</gene>
<evidence type="ECO:0000313" key="5">
    <source>
        <dbReference type="Proteomes" id="UP000265515"/>
    </source>
</evidence>
<dbReference type="PROSITE" id="PS50175">
    <property type="entry name" value="ASP_PROT_RETROV"/>
    <property type="match status" value="1"/>
</dbReference>
<feature type="compositionally biased region" description="Acidic residues" evidence="2">
    <location>
        <begin position="426"/>
        <end position="440"/>
    </location>
</feature>
<feature type="compositionally biased region" description="Basic and acidic residues" evidence="2">
    <location>
        <begin position="690"/>
        <end position="701"/>
    </location>
</feature>
<dbReference type="InterPro" id="IPR001995">
    <property type="entry name" value="Peptidase_A2_cat"/>
</dbReference>
<feature type="compositionally biased region" description="Basic and acidic residues" evidence="2">
    <location>
        <begin position="415"/>
        <end position="425"/>
    </location>
</feature>
<name>A0A388LY16_CHABU</name>
<organism evidence="4 5">
    <name type="scientific">Chara braunii</name>
    <name type="common">Braun's stonewort</name>
    <dbReference type="NCBI Taxonomy" id="69332"/>
    <lineage>
        <taxon>Eukaryota</taxon>
        <taxon>Viridiplantae</taxon>
        <taxon>Streptophyta</taxon>
        <taxon>Charophyceae</taxon>
        <taxon>Charales</taxon>
        <taxon>Characeae</taxon>
        <taxon>Chara</taxon>
    </lineage>
</organism>